<accession>A0A8H3M681</accession>
<name>A0A8H3M681_9GLOM</name>
<evidence type="ECO:0000313" key="1">
    <source>
        <dbReference type="EMBL" id="GES98311.1"/>
    </source>
</evidence>
<comment type="caution">
    <text evidence="1">The sequence shown here is derived from an EMBL/GenBank/DDBJ whole genome shotgun (WGS) entry which is preliminary data.</text>
</comment>
<dbReference type="Proteomes" id="UP000615446">
    <property type="component" value="Unassembled WGS sequence"/>
</dbReference>
<protein>
    <submittedName>
        <fullName evidence="1">Uncharacterized protein</fullName>
    </submittedName>
</protein>
<dbReference type="EMBL" id="BLAL01000266">
    <property type="protein sequence ID" value="GES98311.1"/>
    <property type="molecule type" value="Genomic_DNA"/>
</dbReference>
<dbReference type="AlphaFoldDB" id="A0A8H3M681"/>
<gene>
    <name evidence="1" type="ORF">RCL2_002486800</name>
</gene>
<dbReference type="OrthoDB" id="2369292at2759"/>
<reference evidence="1" key="1">
    <citation type="submission" date="2019-10" db="EMBL/GenBank/DDBJ databases">
        <title>Conservation and host-specific expression of non-tandemly repeated heterogenous ribosome RNA gene in arbuscular mycorrhizal fungi.</title>
        <authorList>
            <person name="Maeda T."/>
            <person name="Kobayashi Y."/>
            <person name="Nakagawa T."/>
            <person name="Ezawa T."/>
            <person name="Yamaguchi K."/>
            <person name="Bino T."/>
            <person name="Nishimoto Y."/>
            <person name="Shigenobu S."/>
            <person name="Kawaguchi M."/>
        </authorList>
    </citation>
    <scope>NUCLEOTIDE SEQUENCE</scope>
    <source>
        <strain evidence="1">HR1</strain>
    </source>
</reference>
<sequence>MSLLKETDLSQFERSVGEKIVEVRTRHFVVKISEDLINITKCKQQHNFRKLFKQAFFFNDINYVYDLKLLKELQAQLPMKPDLVENLKGVNTLFGEEDNVMEGGSDLIRVEDDAMEVEEVDEMNTWVEV</sequence>
<evidence type="ECO:0000313" key="2">
    <source>
        <dbReference type="Proteomes" id="UP000615446"/>
    </source>
</evidence>
<proteinExistence type="predicted"/>
<organism evidence="1 2">
    <name type="scientific">Rhizophagus clarus</name>
    <dbReference type="NCBI Taxonomy" id="94130"/>
    <lineage>
        <taxon>Eukaryota</taxon>
        <taxon>Fungi</taxon>
        <taxon>Fungi incertae sedis</taxon>
        <taxon>Mucoromycota</taxon>
        <taxon>Glomeromycotina</taxon>
        <taxon>Glomeromycetes</taxon>
        <taxon>Glomerales</taxon>
        <taxon>Glomeraceae</taxon>
        <taxon>Rhizophagus</taxon>
    </lineage>
</organism>